<dbReference type="RefSeq" id="WP_068403685.1">
    <property type="nucleotide sequence ID" value="NZ_CP014504.1"/>
</dbReference>
<accession>A0A127VH05</accession>
<dbReference type="KEGG" id="pcm:AY601_3698"/>
<dbReference type="Proteomes" id="UP000071561">
    <property type="component" value="Chromosome"/>
</dbReference>
<reference evidence="1 2" key="1">
    <citation type="submission" date="2016-03" db="EMBL/GenBank/DDBJ databases">
        <title>Complete genome sequence of Pedobacter cryoconitis PAMC 27485.</title>
        <authorList>
            <person name="Lee J."/>
            <person name="Kim O.-S."/>
        </authorList>
    </citation>
    <scope>NUCLEOTIDE SEQUENCE [LARGE SCALE GENOMIC DNA]</scope>
    <source>
        <strain evidence="1 2">PAMC 27485</strain>
    </source>
</reference>
<gene>
    <name evidence="1" type="ORF">AY601_3698</name>
</gene>
<sequence>MGEQLTTSAEALRLFFTEDIYLVNSDDKILGAAQPELKPAPVPVLENPVPVLENPVHVAANAVHVTADPVVEVVVPVVVQLVPEIKVAVPEVKTPAAEGVVFKYLGKNQKNILILVNDTENEVSTDKGKELLRNIVKALQLTANDFALLNYAAYANTGFEEFRNFFKSNLVFAFGVTPLHLGLGEQPVNEIIMQGAAQLIFSVNLDQLADDQAGKKALWGSLKKLSI</sequence>
<evidence type="ECO:0000313" key="2">
    <source>
        <dbReference type="Proteomes" id="UP000071561"/>
    </source>
</evidence>
<keyword evidence="2" id="KW-1185">Reference proteome</keyword>
<proteinExistence type="predicted"/>
<name>A0A127VH05_9SPHI</name>
<evidence type="ECO:0000313" key="1">
    <source>
        <dbReference type="EMBL" id="AMQ00560.1"/>
    </source>
</evidence>
<dbReference type="EMBL" id="CP014504">
    <property type="protein sequence ID" value="AMQ00560.1"/>
    <property type="molecule type" value="Genomic_DNA"/>
</dbReference>
<protein>
    <submittedName>
        <fullName evidence="1">Uncharacterized protein</fullName>
    </submittedName>
</protein>
<dbReference type="AlphaFoldDB" id="A0A127VH05"/>
<dbReference type="OrthoDB" id="797407at2"/>
<dbReference type="PATRIC" id="fig|188932.3.peg.3841"/>
<organism evidence="1 2">
    <name type="scientific">Pedobacter cryoconitis</name>
    <dbReference type="NCBI Taxonomy" id="188932"/>
    <lineage>
        <taxon>Bacteria</taxon>
        <taxon>Pseudomonadati</taxon>
        <taxon>Bacteroidota</taxon>
        <taxon>Sphingobacteriia</taxon>
        <taxon>Sphingobacteriales</taxon>
        <taxon>Sphingobacteriaceae</taxon>
        <taxon>Pedobacter</taxon>
    </lineage>
</organism>